<dbReference type="Proteomes" id="UP000050514">
    <property type="component" value="Unassembled WGS sequence"/>
</dbReference>
<dbReference type="NCBIfam" id="NF037959">
    <property type="entry name" value="MFS_SpdSyn"/>
    <property type="match status" value="2"/>
</dbReference>
<evidence type="ECO:0000256" key="3">
    <source>
        <dbReference type="ARBA" id="ARBA00023115"/>
    </source>
</evidence>
<feature type="transmembrane region" description="Helical" evidence="5">
    <location>
        <begin position="122"/>
        <end position="153"/>
    </location>
</feature>
<proteinExistence type="inferred from homology"/>
<keyword evidence="5" id="KW-0472">Membrane</keyword>
<dbReference type="AlphaFoldDB" id="A0A0P6X3Q0"/>
<dbReference type="STRING" id="360411.AC812_08025"/>
<dbReference type="InterPro" id="IPR029063">
    <property type="entry name" value="SAM-dependent_MTases_sf"/>
</dbReference>
<evidence type="ECO:0000313" key="8">
    <source>
        <dbReference type="Proteomes" id="UP000050514"/>
    </source>
</evidence>
<evidence type="ECO:0000256" key="1">
    <source>
        <dbReference type="ARBA" id="ARBA00007867"/>
    </source>
</evidence>
<feature type="domain" description="PABS" evidence="6">
    <location>
        <begin position="307"/>
        <end position="476"/>
    </location>
</feature>
<keyword evidence="5" id="KW-1133">Transmembrane helix</keyword>
<reference evidence="7 8" key="1">
    <citation type="submission" date="2015-07" db="EMBL/GenBank/DDBJ databases">
        <title>Draft genome of Bellilinea caldifistulae DSM 17877.</title>
        <authorList>
            <person name="Hemp J."/>
            <person name="Ward L.M."/>
            <person name="Pace L.A."/>
            <person name="Fischer W.W."/>
        </authorList>
    </citation>
    <scope>NUCLEOTIDE SEQUENCE [LARGE SCALE GENOMIC DNA]</scope>
    <source>
        <strain evidence="7 8">GOMI-1</strain>
    </source>
</reference>
<dbReference type="EMBL" id="LGHJ01000013">
    <property type="protein sequence ID" value="KPL75909.1"/>
    <property type="molecule type" value="Genomic_DNA"/>
</dbReference>
<keyword evidence="3 4" id="KW-0620">Polyamine biosynthesis</keyword>
<comment type="caution">
    <text evidence="7">The sequence shown here is derived from an EMBL/GenBank/DDBJ whole genome shotgun (WGS) entry which is preliminary data.</text>
</comment>
<dbReference type="Gene3D" id="3.40.50.150">
    <property type="entry name" value="Vaccinia Virus protein VP39"/>
    <property type="match status" value="1"/>
</dbReference>
<dbReference type="PANTHER" id="PTHR43317">
    <property type="entry name" value="THERMOSPERMINE SYNTHASE ACAULIS5"/>
    <property type="match status" value="1"/>
</dbReference>
<keyword evidence="2 4" id="KW-0808">Transferase</keyword>
<comment type="similarity">
    <text evidence="1">Belongs to the spermidine/spermine synthase family.</text>
</comment>
<evidence type="ECO:0000313" key="7">
    <source>
        <dbReference type="EMBL" id="KPL75909.1"/>
    </source>
</evidence>
<feature type="transmembrane region" description="Helical" evidence="5">
    <location>
        <begin position="84"/>
        <end position="102"/>
    </location>
</feature>
<evidence type="ECO:0000256" key="4">
    <source>
        <dbReference type="PROSITE-ProRule" id="PRU00354"/>
    </source>
</evidence>
<evidence type="ECO:0000259" key="6">
    <source>
        <dbReference type="PROSITE" id="PS51006"/>
    </source>
</evidence>
<gene>
    <name evidence="7" type="ORF">AC812_08025</name>
</gene>
<dbReference type="Pfam" id="PF01564">
    <property type="entry name" value="Spermine_synth"/>
    <property type="match status" value="1"/>
</dbReference>
<dbReference type="SUPFAM" id="SSF53335">
    <property type="entry name" value="S-adenosyl-L-methionine-dependent methyltransferases"/>
    <property type="match status" value="1"/>
</dbReference>
<organism evidence="7 8">
    <name type="scientific">Bellilinea caldifistulae</name>
    <dbReference type="NCBI Taxonomy" id="360411"/>
    <lineage>
        <taxon>Bacteria</taxon>
        <taxon>Bacillati</taxon>
        <taxon>Chloroflexota</taxon>
        <taxon>Anaerolineae</taxon>
        <taxon>Anaerolineales</taxon>
        <taxon>Anaerolineaceae</taxon>
        <taxon>Bellilinea</taxon>
    </lineage>
</organism>
<feature type="transmembrane region" description="Helical" evidence="5">
    <location>
        <begin position="52"/>
        <end position="72"/>
    </location>
</feature>
<dbReference type="PROSITE" id="PS51006">
    <property type="entry name" value="PABS_2"/>
    <property type="match status" value="1"/>
</dbReference>
<dbReference type="InterPro" id="IPR030374">
    <property type="entry name" value="PABS"/>
</dbReference>
<protein>
    <recommendedName>
        <fullName evidence="6">PABS domain-containing protein</fullName>
    </recommendedName>
</protein>
<dbReference type="GO" id="GO:0016740">
    <property type="term" value="F:transferase activity"/>
    <property type="evidence" value="ECO:0007669"/>
    <property type="project" value="UniProtKB-UniRule"/>
</dbReference>
<evidence type="ECO:0000256" key="5">
    <source>
        <dbReference type="SAM" id="Phobius"/>
    </source>
</evidence>
<feature type="transmembrane region" description="Helical" evidence="5">
    <location>
        <begin position="165"/>
        <end position="185"/>
    </location>
</feature>
<dbReference type="OrthoDB" id="9761985at2"/>
<name>A0A0P6X3Q0_9CHLR</name>
<keyword evidence="8" id="KW-1185">Reference proteome</keyword>
<dbReference type="CDD" id="cd02440">
    <property type="entry name" value="AdoMet_MTases"/>
    <property type="match status" value="1"/>
</dbReference>
<feature type="transmembrane region" description="Helical" evidence="5">
    <location>
        <begin position="191"/>
        <end position="211"/>
    </location>
</feature>
<dbReference type="PANTHER" id="PTHR43317:SF1">
    <property type="entry name" value="THERMOSPERMINE SYNTHASE ACAULIS5"/>
    <property type="match status" value="1"/>
</dbReference>
<feature type="transmembrane region" description="Helical" evidence="5">
    <location>
        <begin position="20"/>
        <end position="40"/>
    </location>
</feature>
<keyword evidence="5" id="KW-0812">Transmembrane</keyword>
<feature type="transmembrane region" description="Helical" evidence="5">
    <location>
        <begin position="218"/>
        <end position="236"/>
    </location>
</feature>
<sequence>MVKSGSNPLPHGIIYHMRKWLYLAVFVSGMTTLAAEMSASRLLGNYFGTSNLTWASIIGLILIYLTAGYFIGGRWADRSPHYSTFFQILIWAAFSIGLIPLASRPILRLAANAFDNLDLGVLFGSFSVVMILFFIPITLLGTASPFAIRLALLDSRTAGSVAGRIYAISTLGSFLGTFLPVLILIPLVGTYRTFLTISAFLLLIALLGLGVTSGWRRTLGYTWMPVILILLAVFGTRGTDKSSAGLIFETDSAYNYIQVLEFGQTRYLRLNDGQGVHSVYHPTEYFYNGPWEQVLVAPFFNPPPVQPGDIRRMAIVGLAAGTTARQAGLVFPNLIIDGIEIDPEIVEVGRRYFGMDLPYLNVIVQDGRWGLARSNQKYQVISVDAYRPPYIPWHMTTLEFFQLVRDRLTDDGVMVINVGRSPTDRRLINTLYTTIAQVFPSVHIMDLPDSFNSILFATVQPTVAENLAANFQQLSQSAETPYLLLQSMAVTLQNLQPAPPPGVVFTDDRSPIEWITNEMILDFLFSGEVETLQ</sequence>
<accession>A0A0P6X3Q0</accession>
<evidence type="ECO:0000256" key="2">
    <source>
        <dbReference type="ARBA" id="ARBA00022679"/>
    </source>
</evidence>
<dbReference type="GO" id="GO:0006596">
    <property type="term" value="P:polyamine biosynthetic process"/>
    <property type="evidence" value="ECO:0007669"/>
    <property type="project" value="UniProtKB-UniRule"/>
</dbReference>
<feature type="active site" description="Proton acceptor" evidence="4">
    <location>
        <position position="384"/>
    </location>
</feature>